<dbReference type="PANTHER" id="PTHR11835:SF77">
    <property type="entry name" value="ISOCITRATE_ISOPROPYLMALATE DEHYDROGENASE FAMILY PROTEIN"/>
    <property type="match status" value="1"/>
</dbReference>
<evidence type="ECO:0000256" key="6">
    <source>
        <dbReference type="ARBA" id="ARBA00023027"/>
    </source>
</evidence>
<dbReference type="EC" id="1.1.1.87" evidence="8"/>
<dbReference type="GO" id="GO:0047046">
    <property type="term" value="F:homoisocitrate dehydrogenase activity"/>
    <property type="evidence" value="ECO:0007669"/>
    <property type="project" value="UniProtKB-EC"/>
</dbReference>
<dbReference type="GO" id="GO:0006099">
    <property type="term" value="P:tricarboxylic acid cycle"/>
    <property type="evidence" value="ECO:0007669"/>
    <property type="project" value="TreeGrafter"/>
</dbReference>
<keyword evidence="6" id="KW-0520">NAD</keyword>
<evidence type="ECO:0000256" key="4">
    <source>
        <dbReference type="ARBA" id="ARBA00022842"/>
    </source>
</evidence>
<gene>
    <name evidence="8" type="primary">aksF</name>
    <name evidence="8" type="ORF">NMSP_0366</name>
</gene>
<organism evidence="8 9">
    <name type="scientific">Candidatus Nitrosomarinus catalinensis</name>
    <dbReference type="NCBI Taxonomy" id="1898749"/>
    <lineage>
        <taxon>Archaea</taxon>
        <taxon>Nitrososphaerota</taxon>
        <taxon>Nitrososphaeria</taxon>
        <taxon>Nitrosopumilales</taxon>
        <taxon>Nitrosopumilaceae</taxon>
        <taxon>Candidatus Nitrosomarinus</taxon>
    </lineage>
</organism>
<dbReference type="GO" id="GO:0019298">
    <property type="term" value="P:coenzyme B biosynthetic process"/>
    <property type="evidence" value="ECO:0007669"/>
    <property type="project" value="UniProtKB-ARBA"/>
</dbReference>
<keyword evidence="5 8" id="KW-0560">Oxidoreductase</keyword>
<protein>
    <submittedName>
        <fullName evidence="8">Homoisocitrate dehydrogenase</fullName>
        <ecNumber evidence="8">1.1.1.87</ecNumber>
    </submittedName>
</protein>
<evidence type="ECO:0000256" key="2">
    <source>
        <dbReference type="ARBA" id="ARBA00007769"/>
    </source>
</evidence>
<dbReference type="GO" id="GO:0006102">
    <property type="term" value="P:isocitrate metabolic process"/>
    <property type="evidence" value="ECO:0007669"/>
    <property type="project" value="TreeGrafter"/>
</dbReference>
<accession>A0A2Z2HRP5</accession>
<feature type="domain" description="Isopropylmalate dehydrogenase-like" evidence="7">
    <location>
        <begin position="11"/>
        <end position="340"/>
    </location>
</feature>
<dbReference type="GO" id="GO:0004449">
    <property type="term" value="F:isocitrate dehydrogenase (NAD+) activity"/>
    <property type="evidence" value="ECO:0007669"/>
    <property type="project" value="TreeGrafter"/>
</dbReference>
<dbReference type="SUPFAM" id="SSF53659">
    <property type="entry name" value="Isocitrate/Isopropylmalate dehydrogenase-like"/>
    <property type="match status" value="1"/>
</dbReference>
<dbReference type="AlphaFoldDB" id="A0A2Z2HRP5"/>
<dbReference type="FunFam" id="3.40.718.10:FF:000019">
    <property type="entry name" value="Homoisocitrate dehydrogenase"/>
    <property type="match status" value="1"/>
</dbReference>
<evidence type="ECO:0000313" key="9">
    <source>
        <dbReference type="Proteomes" id="UP000249949"/>
    </source>
</evidence>
<keyword evidence="3" id="KW-0479">Metal-binding</keyword>
<evidence type="ECO:0000256" key="5">
    <source>
        <dbReference type="ARBA" id="ARBA00023002"/>
    </source>
</evidence>
<evidence type="ECO:0000256" key="1">
    <source>
        <dbReference type="ARBA" id="ARBA00001946"/>
    </source>
</evidence>
<evidence type="ECO:0000256" key="3">
    <source>
        <dbReference type="ARBA" id="ARBA00022723"/>
    </source>
</evidence>
<dbReference type="Gene3D" id="3.40.718.10">
    <property type="entry name" value="Isopropylmalate Dehydrogenase"/>
    <property type="match status" value="1"/>
</dbReference>
<evidence type="ECO:0000313" key="8">
    <source>
        <dbReference type="EMBL" id="ARS63990.1"/>
    </source>
</evidence>
<dbReference type="PANTHER" id="PTHR11835">
    <property type="entry name" value="DECARBOXYLATING DEHYDROGENASES-ISOCITRATE, ISOPROPYLMALATE, TARTRATE"/>
    <property type="match status" value="1"/>
</dbReference>
<dbReference type="InterPro" id="IPR024084">
    <property type="entry name" value="IsoPropMal-DH-like_dom"/>
</dbReference>
<dbReference type="SMART" id="SM01329">
    <property type="entry name" value="Iso_dh"/>
    <property type="match status" value="1"/>
</dbReference>
<name>A0A2Z2HRP5_9ARCH</name>
<comment type="cofactor">
    <cofactor evidence="1">
        <name>Mg(2+)</name>
        <dbReference type="ChEBI" id="CHEBI:18420"/>
    </cofactor>
</comment>
<comment type="similarity">
    <text evidence="2">Belongs to the isocitrate and isopropylmalate dehydrogenases family.</text>
</comment>
<dbReference type="Pfam" id="PF00180">
    <property type="entry name" value="Iso_dh"/>
    <property type="match status" value="1"/>
</dbReference>
<keyword evidence="4" id="KW-0460">Magnesium</keyword>
<reference evidence="8 9" key="1">
    <citation type="journal article" date="2017" name="Environ. Microbiol.">
        <title>Genome and epigenome of a novel marine Thaumarchaeota strain suggest viral infection, phosphorothioation DNA modification and multiple restriction systems.</title>
        <authorList>
            <person name="Ahlgren N.A."/>
            <person name="Chen Y."/>
            <person name="Needham D.M."/>
            <person name="Parada A.E."/>
            <person name="Sachdeva R."/>
            <person name="Trinh V."/>
            <person name="Chen T."/>
            <person name="Fuhrman J.A."/>
        </authorList>
    </citation>
    <scope>NUCLEOTIDE SEQUENCE [LARGE SCALE GENOMIC DNA]</scope>
    <source>
        <strain evidence="8 9">SPOT01</strain>
    </source>
</reference>
<sequence>MISNLAIMSKKAAVMKGDGIGPEVVDSMLRVLKECNFQSELILCEAGSEQWEKNGRKDASYIPDSTMKTLEEADCCFKGPTTTIPIPGAPRSVAVTLRQKFDLYANIRPTKTYDRLTPNRKLDCVCFREATEGLYTGVEAKITDDAAIAIRKITRQGSRRLIESAVDWANKFEMKKMVAITKRNILKQTDGIFWDETQKAVEGTGIELSEIYIDNMAQQMVIATEQFNGSVLVSTNLFMDIISELASALVGSIGLIYSANIGNDYAMFEAAHGSAPQFAGQNKVNPTATVLSGAWMADYLGEREVRDAIFSATEQVINEGKTVTWDIGGNATTTQMTDAIIAYAKNNLRK</sequence>
<dbReference type="GO" id="GO:0046872">
    <property type="term" value="F:metal ion binding"/>
    <property type="evidence" value="ECO:0007669"/>
    <property type="project" value="UniProtKB-KW"/>
</dbReference>
<keyword evidence="9" id="KW-1185">Reference proteome</keyword>
<dbReference type="Proteomes" id="UP000249949">
    <property type="component" value="Chromosome"/>
</dbReference>
<proteinExistence type="inferred from homology"/>
<dbReference type="EMBL" id="CP021324">
    <property type="protein sequence ID" value="ARS63990.1"/>
    <property type="molecule type" value="Genomic_DNA"/>
</dbReference>
<dbReference type="KEGG" id="nct:NMSP_0366"/>
<evidence type="ECO:0000259" key="7">
    <source>
        <dbReference type="SMART" id="SM01329"/>
    </source>
</evidence>